<dbReference type="EMBL" id="MF417860">
    <property type="protein sequence ID" value="ASN67637.1"/>
    <property type="molecule type" value="Genomic_DNA"/>
</dbReference>
<proteinExistence type="predicted"/>
<evidence type="ECO:0000313" key="7">
    <source>
        <dbReference type="EMBL" id="ASN71400.1"/>
    </source>
</evidence>
<reference evidence="4" key="1">
    <citation type="submission" date="2017-06" db="EMBL/GenBank/DDBJ databases">
        <title>Novel phages from South African skin metaviromes.</title>
        <authorList>
            <person name="van Zyl L.J."/>
            <person name="Abrahams Y."/>
            <person name="Stander E.A."/>
            <person name="Kirby B.M."/>
            <person name="Clavaud C."/>
            <person name="Farcet C."/>
            <person name="Breton L."/>
            <person name="Trindade M.I."/>
        </authorList>
    </citation>
    <scope>NUCLEOTIDE SEQUENCE</scope>
</reference>
<organism evidence="4">
    <name type="scientific">uncultured Caudovirales phage</name>
    <dbReference type="NCBI Taxonomy" id="2100421"/>
    <lineage>
        <taxon>Viruses</taxon>
        <taxon>Duplodnaviria</taxon>
        <taxon>Heunggongvirae</taxon>
        <taxon>Uroviricota</taxon>
        <taxon>Caudoviricetes</taxon>
        <taxon>Peduoviridae</taxon>
        <taxon>Maltschvirus</taxon>
        <taxon>Maltschvirus maltsch</taxon>
    </lineage>
</organism>
<dbReference type="EMBL" id="MF417922">
    <property type="protein sequence ID" value="ASN71301.1"/>
    <property type="molecule type" value="Genomic_DNA"/>
</dbReference>
<accession>A0A2H4J1Q8</accession>
<sequence length="158" mass="17432">MAKWLEREVASGLMGLIALRLDGAPAADTVGATLDIWLVVLAKGREWDEHIDAERIRKAFQVLFATCERWPAPARLLRELPARMPAPALPKPSRTDKQKQTGNDALDGIVSGMRRSARISIGPKTDRQIDAARVGADAVFDHLQREALISKTMEQPSK</sequence>
<dbReference type="EMBL" id="MF417864">
    <property type="protein sequence ID" value="ASN67693.1"/>
    <property type="molecule type" value="Genomic_DNA"/>
</dbReference>
<evidence type="ECO:0000313" key="5">
    <source>
        <dbReference type="EMBL" id="ASN71301.1"/>
    </source>
</evidence>
<evidence type="ECO:0000313" key="6">
    <source>
        <dbReference type="EMBL" id="ASN71353.1"/>
    </source>
</evidence>
<gene>
    <name evidence="4" type="ORF">3F5_8</name>
    <name evidence="5" type="ORF">7AX5_42</name>
    <name evidence="6" type="ORF">7S12_40</name>
    <name evidence="3" type="ORF">8AX4_8</name>
    <name evidence="8" type="ORF">8F10_7</name>
    <name evidence="2" type="ORF">8S3_8</name>
    <name evidence="7" type="ORF">9F3_40</name>
</gene>
<name>A0A2H4J1Q8_9CAUD</name>
<dbReference type="EMBL" id="MF417858">
    <property type="protein sequence ID" value="ASN67611.1"/>
    <property type="molecule type" value="Genomic_DNA"/>
</dbReference>
<evidence type="ECO:0000313" key="4">
    <source>
        <dbReference type="EMBL" id="ASN67693.1"/>
    </source>
</evidence>
<dbReference type="EMBL" id="MF417993">
    <property type="protein sequence ID" value="ASN72999.1"/>
    <property type="molecule type" value="Genomic_DNA"/>
</dbReference>
<dbReference type="EMBL" id="MF417924">
    <property type="protein sequence ID" value="ASN71400.1"/>
    <property type="molecule type" value="Genomic_DNA"/>
</dbReference>
<evidence type="ECO:0000313" key="2">
    <source>
        <dbReference type="EMBL" id="ASN67611.1"/>
    </source>
</evidence>
<feature type="region of interest" description="Disordered" evidence="1">
    <location>
        <begin position="84"/>
        <end position="107"/>
    </location>
</feature>
<protein>
    <submittedName>
        <fullName evidence="4">Uncharacterized protein</fullName>
    </submittedName>
</protein>
<evidence type="ECO:0000256" key="1">
    <source>
        <dbReference type="SAM" id="MobiDB-lite"/>
    </source>
</evidence>
<evidence type="ECO:0000313" key="3">
    <source>
        <dbReference type="EMBL" id="ASN67637.1"/>
    </source>
</evidence>
<evidence type="ECO:0000313" key="8">
    <source>
        <dbReference type="EMBL" id="ASN72999.1"/>
    </source>
</evidence>
<dbReference type="EMBL" id="MF417923">
    <property type="protein sequence ID" value="ASN71353.1"/>
    <property type="molecule type" value="Genomic_DNA"/>
</dbReference>